<keyword evidence="6" id="KW-1185">Reference proteome</keyword>
<keyword evidence="3" id="KW-0804">Transcription</keyword>
<accession>A0ABT4KIJ5</accession>
<dbReference type="EMBL" id="JAPVOI010000004">
    <property type="protein sequence ID" value="MCZ4091742.1"/>
    <property type="molecule type" value="Genomic_DNA"/>
</dbReference>
<comment type="caution">
    <text evidence="5">The sequence shown here is derived from an EMBL/GenBank/DDBJ whole genome shotgun (WGS) entry which is preliminary data.</text>
</comment>
<dbReference type="RefSeq" id="WP_173509347.1">
    <property type="nucleotide sequence ID" value="NZ_JABEKV010000001.1"/>
</dbReference>
<proteinExistence type="predicted"/>
<dbReference type="Proteomes" id="UP001079430">
    <property type="component" value="Unassembled WGS sequence"/>
</dbReference>
<dbReference type="NCBIfam" id="NF033788">
    <property type="entry name" value="HTH_metalloreg"/>
    <property type="match status" value="1"/>
</dbReference>
<dbReference type="SMART" id="SM00418">
    <property type="entry name" value="HTH_ARSR"/>
    <property type="match status" value="1"/>
</dbReference>
<gene>
    <name evidence="5" type="ORF">O3W52_17225</name>
</gene>
<dbReference type="PANTHER" id="PTHR43132:SF2">
    <property type="entry name" value="ARSENICAL RESISTANCE OPERON REPRESSOR ARSR-RELATED"/>
    <property type="match status" value="1"/>
</dbReference>
<evidence type="ECO:0000256" key="1">
    <source>
        <dbReference type="ARBA" id="ARBA00023015"/>
    </source>
</evidence>
<name>A0ABT4KIJ5_9HYPH</name>
<dbReference type="InterPro" id="IPR011991">
    <property type="entry name" value="ArsR-like_HTH"/>
</dbReference>
<dbReference type="InterPro" id="IPR001845">
    <property type="entry name" value="HTH_ArsR_DNA-bd_dom"/>
</dbReference>
<keyword evidence="1" id="KW-0805">Transcription regulation</keyword>
<dbReference type="Pfam" id="PF01022">
    <property type="entry name" value="HTH_5"/>
    <property type="match status" value="1"/>
</dbReference>
<feature type="domain" description="HTH arsR-type" evidence="4">
    <location>
        <begin position="2"/>
        <end position="92"/>
    </location>
</feature>
<evidence type="ECO:0000259" key="4">
    <source>
        <dbReference type="PROSITE" id="PS50987"/>
    </source>
</evidence>
<dbReference type="PRINTS" id="PR00778">
    <property type="entry name" value="HTHARSR"/>
</dbReference>
<dbReference type="CDD" id="cd00090">
    <property type="entry name" value="HTH_ARSR"/>
    <property type="match status" value="1"/>
</dbReference>
<protein>
    <submittedName>
        <fullName evidence="5">Metalloregulator ArsR/SmtB family transcription factor</fullName>
    </submittedName>
</protein>
<dbReference type="InterPro" id="IPR036390">
    <property type="entry name" value="WH_DNA-bd_sf"/>
</dbReference>
<reference evidence="5" key="1">
    <citation type="submission" date="2022-10" db="EMBL/GenBank/DDBJ databases">
        <title>Whole genome sequencing of three plant growth promoting bacteria isolated from Vachellia tortilis subsp. raddiana in Morocco.</title>
        <authorList>
            <person name="Hnini M."/>
            <person name="Zouagui R."/>
            <person name="Zouagui H."/>
            <person name="Chemao Elfihri M.-W."/>
            <person name="Ibrahimi A."/>
            <person name="Sbabou L."/>
            <person name="Aurag J."/>
        </authorList>
    </citation>
    <scope>NUCLEOTIDE SEQUENCE</scope>
    <source>
        <strain evidence="5">LMR678</strain>
    </source>
</reference>
<dbReference type="InterPro" id="IPR036388">
    <property type="entry name" value="WH-like_DNA-bd_sf"/>
</dbReference>
<evidence type="ECO:0000313" key="5">
    <source>
        <dbReference type="EMBL" id="MCZ4091742.1"/>
    </source>
</evidence>
<dbReference type="PROSITE" id="PS50987">
    <property type="entry name" value="HTH_ARSR_2"/>
    <property type="match status" value="1"/>
</dbReference>
<evidence type="ECO:0000256" key="2">
    <source>
        <dbReference type="ARBA" id="ARBA00023125"/>
    </source>
</evidence>
<dbReference type="Gene3D" id="1.10.10.10">
    <property type="entry name" value="Winged helix-like DNA-binding domain superfamily/Winged helix DNA-binding domain"/>
    <property type="match status" value="1"/>
</dbReference>
<evidence type="ECO:0000313" key="6">
    <source>
        <dbReference type="Proteomes" id="UP001079430"/>
    </source>
</evidence>
<keyword evidence="2" id="KW-0238">DNA-binding</keyword>
<evidence type="ECO:0000256" key="3">
    <source>
        <dbReference type="ARBA" id="ARBA00023163"/>
    </source>
</evidence>
<sequence length="92" mass="10441">METSFDVGHASHALGAMAHAHRLLILELLLEREWSVGTLAVRVGLRQATLSQHLAKLRVAGVVQYRREAQTVLYSCRSDFVMRIMDALKKRR</sequence>
<organism evidence="5 6">
    <name type="scientific">Sinorhizobium psoraleae</name>
    <dbReference type="NCBI Taxonomy" id="520838"/>
    <lineage>
        <taxon>Bacteria</taxon>
        <taxon>Pseudomonadati</taxon>
        <taxon>Pseudomonadota</taxon>
        <taxon>Alphaproteobacteria</taxon>
        <taxon>Hyphomicrobiales</taxon>
        <taxon>Rhizobiaceae</taxon>
        <taxon>Sinorhizobium/Ensifer group</taxon>
        <taxon>Sinorhizobium</taxon>
    </lineage>
</organism>
<dbReference type="SUPFAM" id="SSF46785">
    <property type="entry name" value="Winged helix' DNA-binding domain"/>
    <property type="match status" value="1"/>
</dbReference>
<dbReference type="InterPro" id="IPR051011">
    <property type="entry name" value="Metal_resp_trans_reg"/>
</dbReference>
<dbReference type="PANTHER" id="PTHR43132">
    <property type="entry name" value="ARSENICAL RESISTANCE OPERON REPRESSOR ARSR-RELATED"/>
    <property type="match status" value="1"/>
</dbReference>